<comment type="caution">
    <text evidence="1">The sequence shown here is derived from an EMBL/GenBank/DDBJ whole genome shotgun (WGS) entry which is preliminary data.</text>
</comment>
<accession>A0ABV0Z8Z3</accession>
<gene>
    <name evidence="1" type="ORF">AMECASPLE_009136</name>
</gene>
<sequence>MLANLASVPTTLLQIHNKVGGILHSAQHSSQFFLAHNLSLEGKSEGFSFISDRRRSTKHDSPERPTRKLRTPCPKYLILQEQKIACMHLFAGTKISLIPQTLCCH</sequence>
<dbReference type="EMBL" id="JAHRIP010056932">
    <property type="protein sequence ID" value="MEQ2302683.1"/>
    <property type="molecule type" value="Genomic_DNA"/>
</dbReference>
<dbReference type="Proteomes" id="UP001469553">
    <property type="component" value="Unassembled WGS sequence"/>
</dbReference>
<protein>
    <submittedName>
        <fullName evidence="1">Uncharacterized protein</fullName>
    </submittedName>
</protein>
<organism evidence="1 2">
    <name type="scientific">Ameca splendens</name>
    <dbReference type="NCBI Taxonomy" id="208324"/>
    <lineage>
        <taxon>Eukaryota</taxon>
        <taxon>Metazoa</taxon>
        <taxon>Chordata</taxon>
        <taxon>Craniata</taxon>
        <taxon>Vertebrata</taxon>
        <taxon>Euteleostomi</taxon>
        <taxon>Actinopterygii</taxon>
        <taxon>Neopterygii</taxon>
        <taxon>Teleostei</taxon>
        <taxon>Neoteleostei</taxon>
        <taxon>Acanthomorphata</taxon>
        <taxon>Ovalentaria</taxon>
        <taxon>Atherinomorphae</taxon>
        <taxon>Cyprinodontiformes</taxon>
        <taxon>Goodeidae</taxon>
        <taxon>Ameca</taxon>
    </lineage>
</organism>
<keyword evidence="2" id="KW-1185">Reference proteome</keyword>
<proteinExistence type="predicted"/>
<evidence type="ECO:0000313" key="1">
    <source>
        <dbReference type="EMBL" id="MEQ2302683.1"/>
    </source>
</evidence>
<name>A0ABV0Z8Z3_9TELE</name>
<evidence type="ECO:0000313" key="2">
    <source>
        <dbReference type="Proteomes" id="UP001469553"/>
    </source>
</evidence>
<reference evidence="1 2" key="1">
    <citation type="submission" date="2021-06" db="EMBL/GenBank/DDBJ databases">
        <authorList>
            <person name="Palmer J.M."/>
        </authorList>
    </citation>
    <scope>NUCLEOTIDE SEQUENCE [LARGE SCALE GENOMIC DNA]</scope>
    <source>
        <strain evidence="1 2">AS_MEX2019</strain>
        <tissue evidence="1">Muscle</tissue>
    </source>
</reference>